<evidence type="ECO:0000256" key="6">
    <source>
        <dbReference type="RuleBase" id="RU003631"/>
    </source>
</evidence>
<keyword evidence="9" id="KW-1185">Reference proteome</keyword>
<feature type="region of interest" description="Disordered" evidence="7">
    <location>
        <begin position="242"/>
        <end position="314"/>
    </location>
</feature>
<proteinExistence type="inferred from homology"/>
<sequence>MSVAEVGIKDLLESGVHFGHQTRRWNPRMARFIHGEHAGLHVIDLLQTVELLKAAQGFVSDLAQRGGTVLFVGTKRQSQDAIRHAAESARMPYVNQRWSPGLLTNFQTSSRRIKTLNDLEQLESQGQLELLPSQERIARRKELAKLQINLGGVKDLRRTPDAVFVIDVNTEKIAVEEARKLRIPVVALTDTNVDPDGVEYVIPGNDDSIRSCSLIAHAVGDAAASGALAWYEAEEARRAREAAEREQRAAEEAARREAEDARRLEAEEQSAAAAQGQEAQAQAEAAAAAEQAAPAAETTPESGEATSAPQESNA</sequence>
<dbReference type="HAMAP" id="MF_00291_B">
    <property type="entry name" value="Ribosomal_uS2_B"/>
    <property type="match status" value="1"/>
</dbReference>
<dbReference type="EMBL" id="JAXAVX010000001">
    <property type="protein sequence ID" value="MDX8150259.1"/>
    <property type="molecule type" value="Genomic_DNA"/>
</dbReference>
<dbReference type="Gene3D" id="3.40.50.10490">
    <property type="entry name" value="Glucose-6-phosphate isomerase like protein, domain 1"/>
    <property type="match status" value="1"/>
</dbReference>
<dbReference type="SUPFAM" id="SSF52313">
    <property type="entry name" value="Ribosomal protein S2"/>
    <property type="match status" value="1"/>
</dbReference>
<evidence type="ECO:0000313" key="9">
    <source>
        <dbReference type="Proteomes" id="UP001277761"/>
    </source>
</evidence>
<dbReference type="InterPro" id="IPR001865">
    <property type="entry name" value="Ribosomal_uS2"/>
</dbReference>
<evidence type="ECO:0000256" key="1">
    <source>
        <dbReference type="ARBA" id="ARBA00006242"/>
    </source>
</evidence>
<gene>
    <name evidence="5 8" type="primary">rpsB</name>
    <name evidence="8" type="ORF">SK069_01510</name>
</gene>
<organism evidence="8 9">
    <name type="scientific">Patulibacter brassicae</name>
    <dbReference type="NCBI Taxonomy" id="1705717"/>
    <lineage>
        <taxon>Bacteria</taxon>
        <taxon>Bacillati</taxon>
        <taxon>Actinomycetota</taxon>
        <taxon>Thermoleophilia</taxon>
        <taxon>Solirubrobacterales</taxon>
        <taxon>Patulibacteraceae</taxon>
        <taxon>Patulibacter</taxon>
    </lineage>
</organism>
<evidence type="ECO:0000256" key="4">
    <source>
        <dbReference type="ARBA" id="ARBA00035256"/>
    </source>
</evidence>
<reference evidence="8 9" key="1">
    <citation type="submission" date="2023-11" db="EMBL/GenBank/DDBJ databases">
        <authorList>
            <person name="Xu M."/>
            <person name="Jiang T."/>
        </authorList>
    </citation>
    <scope>NUCLEOTIDE SEQUENCE [LARGE SCALE GENOMIC DNA]</scope>
    <source>
        <strain evidence="8 9">SD</strain>
    </source>
</reference>
<dbReference type="Proteomes" id="UP001277761">
    <property type="component" value="Unassembled WGS sequence"/>
</dbReference>
<dbReference type="PROSITE" id="PS00963">
    <property type="entry name" value="RIBOSOMAL_S2_2"/>
    <property type="match status" value="1"/>
</dbReference>
<dbReference type="PROSITE" id="PS00962">
    <property type="entry name" value="RIBOSOMAL_S2_1"/>
    <property type="match status" value="1"/>
</dbReference>
<dbReference type="PANTHER" id="PTHR12534:SF0">
    <property type="entry name" value="SMALL RIBOSOMAL SUBUNIT PROTEIN US2M"/>
    <property type="match status" value="1"/>
</dbReference>
<keyword evidence="3 5" id="KW-0687">Ribonucleoprotein</keyword>
<name>A0ABU4VGH4_9ACTN</name>
<dbReference type="NCBIfam" id="TIGR01011">
    <property type="entry name" value="rpsB_bact"/>
    <property type="match status" value="1"/>
</dbReference>
<dbReference type="RefSeq" id="WP_319952410.1">
    <property type="nucleotide sequence ID" value="NZ_JAXAVX010000001.1"/>
</dbReference>
<dbReference type="PANTHER" id="PTHR12534">
    <property type="entry name" value="30S RIBOSOMAL PROTEIN S2 PROKARYOTIC AND ORGANELLAR"/>
    <property type="match status" value="1"/>
</dbReference>
<evidence type="ECO:0000256" key="2">
    <source>
        <dbReference type="ARBA" id="ARBA00022980"/>
    </source>
</evidence>
<evidence type="ECO:0000256" key="3">
    <source>
        <dbReference type="ARBA" id="ARBA00023274"/>
    </source>
</evidence>
<accession>A0ABU4VGH4</accession>
<keyword evidence="2 5" id="KW-0689">Ribosomal protein</keyword>
<protein>
    <recommendedName>
        <fullName evidence="4 5">Small ribosomal subunit protein uS2</fullName>
    </recommendedName>
</protein>
<evidence type="ECO:0000256" key="5">
    <source>
        <dbReference type="HAMAP-Rule" id="MF_00291"/>
    </source>
</evidence>
<feature type="compositionally biased region" description="Basic and acidic residues" evidence="7">
    <location>
        <begin position="242"/>
        <end position="266"/>
    </location>
</feature>
<evidence type="ECO:0000313" key="8">
    <source>
        <dbReference type="EMBL" id="MDX8150259.1"/>
    </source>
</evidence>
<evidence type="ECO:0000256" key="7">
    <source>
        <dbReference type="SAM" id="MobiDB-lite"/>
    </source>
</evidence>
<dbReference type="GO" id="GO:0005840">
    <property type="term" value="C:ribosome"/>
    <property type="evidence" value="ECO:0007669"/>
    <property type="project" value="UniProtKB-KW"/>
</dbReference>
<dbReference type="InterPro" id="IPR005706">
    <property type="entry name" value="Ribosomal_uS2_bac/mit/plastid"/>
</dbReference>
<dbReference type="PRINTS" id="PR00395">
    <property type="entry name" value="RIBOSOMALS2"/>
</dbReference>
<dbReference type="InterPro" id="IPR023591">
    <property type="entry name" value="Ribosomal_uS2_flav_dom_sf"/>
</dbReference>
<dbReference type="Pfam" id="PF00318">
    <property type="entry name" value="Ribosomal_S2"/>
    <property type="match status" value="1"/>
</dbReference>
<comment type="caution">
    <text evidence="8">The sequence shown here is derived from an EMBL/GenBank/DDBJ whole genome shotgun (WGS) entry which is preliminary data.</text>
</comment>
<dbReference type="CDD" id="cd01425">
    <property type="entry name" value="RPS2"/>
    <property type="match status" value="1"/>
</dbReference>
<dbReference type="InterPro" id="IPR018130">
    <property type="entry name" value="Ribosomal_uS2_CS"/>
</dbReference>
<dbReference type="Gene3D" id="1.10.287.610">
    <property type="entry name" value="Helix hairpin bin"/>
    <property type="match status" value="1"/>
</dbReference>
<feature type="compositionally biased region" description="Low complexity" evidence="7">
    <location>
        <begin position="269"/>
        <end position="308"/>
    </location>
</feature>
<comment type="similarity">
    <text evidence="1 5 6">Belongs to the universal ribosomal protein uS2 family.</text>
</comment>